<keyword evidence="4" id="KW-1185">Reference proteome</keyword>
<evidence type="ECO:0000256" key="1">
    <source>
        <dbReference type="SAM" id="MobiDB-lite"/>
    </source>
</evidence>
<dbReference type="SUPFAM" id="SSF54160">
    <property type="entry name" value="Chromo domain-like"/>
    <property type="match status" value="1"/>
</dbReference>
<dbReference type="InterPro" id="IPR045341">
    <property type="entry name" value="DUF6532"/>
</dbReference>
<dbReference type="CDD" id="cd00024">
    <property type="entry name" value="CD_CSD"/>
    <property type="match status" value="1"/>
</dbReference>
<feature type="domain" description="Chromo" evidence="2">
    <location>
        <begin position="743"/>
        <end position="802"/>
    </location>
</feature>
<feature type="compositionally biased region" description="Low complexity" evidence="1">
    <location>
        <begin position="1812"/>
        <end position="1824"/>
    </location>
</feature>
<dbReference type="Gene3D" id="2.40.50.40">
    <property type="match status" value="1"/>
</dbReference>
<feature type="region of interest" description="Disordered" evidence="1">
    <location>
        <begin position="2009"/>
        <end position="2327"/>
    </location>
</feature>
<feature type="compositionally biased region" description="Acidic residues" evidence="1">
    <location>
        <begin position="2290"/>
        <end position="2302"/>
    </location>
</feature>
<dbReference type="OrthoDB" id="2877921at2759"/>
<gene>
    <name evidence="3" type="ORF">D9619_008913</name>
</gene>
<accession>A0A8H5BUM7</accession>
<feature type="region of interest" description="Disordered" evidence="1">
    <location>
        <begin position="1278"/>
        <end position="1298"/>
    </location>
</feature>
<feature type="compositionally biased region" description="Acidic residues" evidence="1">
    <location>
        <begin position="712"/>
        <end position="727"/>
    </location>
</feature>
<evidence type="ECO:0000259" key="2">
    <source>
        <dbReference type="PROSITE" id="PS50013"/>
    </source>
</evidence>
<dbReference type="PROSITE" id="PS50013">
    <property type="entry name" value="CHROMO_2"/>
    <property type="match status" value="1"/>
</dbReference>
<evidence type="ECO:0000313" key="3">
    <source>
        <dbReference type="EMBL" id="KAF5329326.1"/>
    </source>
</evidence>
<dbReference type="Pfam" id="PF20149">
    <property type="entry name" value="DUF6532"/>
    <property type="match status" value="1"/>
</dbReference>
<feature type="compositionally biased region" description="Polar residues" evidence="1">
    <location>
        <begin position="1865"/>
        <end position="1875"/>
    </location>
</feature>
<proteinExistence type="predicted"/>
<dbReference type="SMART" id="SM00298">
    <property type="entry name" value="CHROMO"/>
    <property type="match status" value="1"/>
</dbReference>
<evidence type="ECO:0000313" key="4">
    <source>
        <dbReference type="Proteomes" id="UP000567179"/>
    </source>
</evidence>
<sequence>MNSYLRKSDYLPSMDIKLATLEDQDSGLDDTIPFGSFMEGLVPVAPQEGEFIYRTDETLHTLEPAFKTLQVPEIPGILPPLGRYFPTPPVGGYTLMKTQAYTRGFVYVANYDLGSMENHKHRLINISTPPLTSLNGNIVVPGMIRMEAGIPFAFRFDGDAQRMHTVGCLQTLESLKPYPDYPQIRDASVQLAKLSWGCSSDDGSPSIPPVYELEGLKPNDRSTTRPFQDDTHDGSYSLGHTVMKGDGLGTVLPSVQANSAQAVSQISAILKTLHTLRRLVMPKCLSRFENDIWDFHMDFNNVFSFGGLEPNGSSVQLNVSSLGVNLNQAIGMIQGFWHADFLDDPQFWTLFIMLLRIGPDLHTGTAPHEDAQSHAEWVRSVIDSVWNLAGPQNRLGYVIYLGRVPSKRSGSTNVTPPTGFGNYGSNAAHKATQKNFASDGHTTMGSQDDRANRLGREAVSNFYNTLRHCHLSLNIDINKLMEFISYDDHGVKVSLRPLPYHPVHDRQHIKQYLAFCSWHSSESDLFNLGITNKMLRLAAPTDLPPPLALLENTVEFVPEPDCVSLSVQEVLSRHVVAGRPVFTIRLVDDDQVYNIAQDHPCVLQNELVQAWVMQHLSLDSTHRPIQETLPSRMTRANARLLSLTTGAAAAASTSEPNNSIPTEDIDHNTALVNTAQTNPPALTVDAPKSTNSETRRPQRTNTRKRKYHTGSESDEDSTSSSSDDSDAAGESGPTMAHTNNHVYEVEKIVGHRYFDRRETREWLVKFKGYDSPEYVTENNLTGSLRLLSRYNSKHGLENLHLRKTIAKNVPRQDVVAPRVNAVSELAANLNQLLWLLSERRLDSEIAAMVQRFQNAINGGKNQWSTDVTISSLASLWNDHCNSTYELSNCLPFFESSPIDTAIIKFSLTQKSMAMLPKINASLHLLDIVERGLQRENDGFEVLEKKSPPLALLVDHVVQYVYSCVVDMRKTNLEEKPAQRPRLGKNHEIMVAFTNFPQSCFHQKIAPESLSHVPGNLYGLLESQKSRKSVKLPAVTKGRLPVATNPMLALVGASTACLEKLWSREIILPAVKSLESHSAFNTTCSRDDLDILLDRAVTRGAILSCIQEACQSDGIFASEVMKTFLSRPTQDIFPTDQRDARRIKKLQGSERDEYLEPLRDEIENHLNKYPAIVEKAACLGELMETHLFAVHTGGVVDYDNFLSLVGDDSPEDSDLASESLVRTKRTGRQFASSNWTIVPVAKNALLSQVLPTPFIAPLALILREALNKKRNLGPANETMSRILNGSHPNQSSTRVFPPNHTDPIRQFSEYATLFRKHLPGQWLTSRSGISSLLSWMGTGQGSGTKEFLSRIVRPNGFYSSTVNELLEAFQPIISNNRNLSFQLGSSTDGTKMHLITGYIPCFDERIWGQPNNLFNICPVIRSKGNTSFPLGQKPRLTIAEKFAPYWSSSTQDKWVKFLGPMVDQDPDVWVGEKPTWFAVMDFLQALEIPLFGRGLTVLQTANNLVYANIATMPTPAEVSGWIVKHKSLGAHRGLQILGFSYLSSYAGVKFAFTALYDHLDHFLSNSDKEILGFDPLFLEHVLCKVARWSSRLQSSKANGDVLSLHALSTHLADHLPVWASGENEQNHLAIPFPLTISKARLIAVRELLTLEYQHQNTLDMQSNQIDSILKPHLEDQYPANDELTEDLGFCFLQHADTSLGSQVKELPATIASYKEAQRLVQDAYLHQKQINNLYTHLRFAYLKAQHKLLALQPQRESADRYYLDVISMVGASGYEVALAGGKQPKITVSQKSGTISDSGGLQVQARNANVNTTTRNSNNQQQLNQHGNKPSENTRPKRSNRGQGGHLGQTLKYITTAAQKQHETSNKSSSGLNTTRDMPGNLLENPNAPPLKKPRKALKSGGEIQTGPTAKSAVSNTLVLAPKPRAHLAPTGSKFGFIPNSHHTPGNARPQEPTPAVRYLVVLLTIGPLKETNFFYKGSLTIKTKFFFNIPPVAGICFLLIPEDGHGTLPTGQDSAAAGPSVTLTPTGISRHQTQNVGADLDYPMAQDDPQSFHTDGPSGERESVQRKQSLRTRDENDGDYEDDEENEEPGNEEPAQRKRSSRTRDDNDGNYENDEEDEEPGNEEPAQRKRSSWTRDDNDGNYENDEEDEEVGSGDSGDENMIYDNDAAPEDGIDNAYDDNGYDGYEPPAAKEPEEPLQEEQDSQEPQGPIVDHRNIDVHDDDNSYGVLEQHHSFNRPHRAPMPAELARSAQRQEMYLRDGNDNGDLNGPDDDGEDASGLVDEEASRANDEEASGADDEEPGETDGQNHWRPRNTVNPQGAASHRNVSYYGPTYKRALERAKNDWRHYLATENPWPNRRDHIGKATTFLTRRIQESKDDGAFLENRIQDRRMDSVIYNEASTFRGVIKSRAREVIKVHYANIIFPHLAKPQHRGEPGSESECEEPEMPENQEGLQTIIREGVRDILDNCRFHHIGQVDANGKTANFAHPALKALVHEVFYKPKDGLARLYPTSFNDTVPIVAVLLAATAISCALAEHLTYEFGQISPIDFTAATYESTYDALEGAYNKICSNAYHNRALHLRLREWARSGINMYVKPKKRANTVTVEVVLD</sequence>
<feature type="compositionally biased region" description="Polar residues" evidence="1">
    <location>
        <begin position="1278"/>
        <end position="1293"/>
    </location>
</feature>
<feature type="compositionally biased region" description="Basic residues" evidence="1">
    <location>
        <begin position="697"/>
        <end position="708"/>
    </location>
</feature>
<dbReference type="EMBL" id="JAACJJ010000002">
    <property type="protein sequence ID" value="KAF5329326.1"/>
    <property type="molecule type" value="Genomic_DNA"/>
</dbReference>
<protein>
    <recommendedName>
        <fullName evidence="2">Chromo domain-containing protein</fullName>
    </recommendedName>
</protein>
<feature type="compositionally biased region" description="Basic and acidic residues" evidence="1">
    <location>
        <begin position="2211"/>
        <end position="2222"/>
    </location>
</feature>
<feature type="region of interest" description="Disordered" evidence="1">
    <location>
        <begin position="677"/>
        <end position="739"/>
    </location>
</feature>
<feature type="region of interest" description="Disordered" evidence="1">
    <location>
        <begin position="1812"/>
        <end position="1911"/>
    </location>
</feature>
<feature type="compositionally biased region" description="Acidic residues" evidence="1">
    <location>
        <begin position="2108"/>
        <end position="2122"/>
    </location>
</feature>
<feature type="compositionally biased region" description="Acidic residues" evidence="1">
    <location>
        <begin position="2076"/>
        <end position="2091"/>
    </location>
</feature>
<dbReference type="InterPro" id="IPR000953">
    <property type="entry name" value="Chromo/chromo_shadow_dom"/>
</dbReference>
<feature type="compositionally biased region" description="Acidic residues" evidence="1">
    <location>
        <begin position="2167"/>
        <end position="2181"/>
    </location>
</feature>
<dbReference type="InterPro" id="IPR016197">
    <property type="entry name" value="Chromo-like_dom_sf"/>
</dbReference>
<feature type="compositionally biased region" description="Acidic residues" evidence="1">
    <location>
        <begin position="2139"/>
        <end position="2158"/>
    </location>
</feature>
<feature type="compositionally biased region" description="Basic and acidic residues" evidence="1">
    <location>
        <begin position="2058"/>
        <end position="2075"/>
    </location>
</feature>
<comment type="caution">
    <text evidence="3">The sequence shown here is derived from an EMBL/GenBank/DDBJ whole genome shotgun (WGS) entry which is preliminary data.</text>
</comment>
<organism evidence="3 4">
    <name type="scientific">Psilocybe cf. subviscida</name>
    <dbReference type="NCBI Taxonomy" id="2480587"/>
    <lineage>
        <taxon>Eukaryota</taxon>
        <taxon>Fungi</taxon>
        <taxon>Dikarya</taxon>
        <taxon>Basidiomycota</taxon>
        <taxon>Agaricomycotina</taxon>
        <taxon>Agaricomycetes</taxon>
        <taxon>Agaricomycetidae</taxon>
        <taxon>Agaricales</taxon>
        <taxon>Agaricineae</taxon>
        <taxon>Strophariaceae</taxon>
        <taxon>Psilocybe</taxon>
    </lineage>
</organism>
<name>A0A8H5BUM7_9AGAR</name>
<dbReference type="Proteomes" id="UP000567179">
    <property type="component" value="Unassembled WGS sequence"/>
</dbReference>
<reference evidence="3 4" key="1">
    <citation type="journal article" date="2020" name="ISME J.">
        <title>Uncovering the hidden diversity of litter-decomposition mechanisms in mushroom-forming fungi.</title>
        <authorList>
            <person name="Floudas D."/>
            <person name="Bentzer J."/>
            <person name="Ahren D."/>
            <person name="Johansson T."/>
            <person name="Persson P."/>
            <person name="Tunlid A."/>
        </authorList>
    </citation>
    <scope>NUCLEOTIDE SEQUENCE [LARGE SCALE GENOMIC DNA]</scope>
    <source>
        <strain evidence="3 4">CBS 101986</strain>
    </source>
</reference>
<feature type="compositionally biased region" description="Polar residues" evidence="1">
    <location>
        <begin position="2021"/>
        <end position="2036"/>
    </location>
</feature>
<dbReference type="GO" id="GO:0006338">
    <property type="term" value="P:chromatin remodeling"/>
    <property type="evidence" value="ECO:0007669"/>
    <property type="project" value="UniProtKB-ARBA"/>
</dbReference>